<gene>
    <name evidence="2" type="ORF">HYC85_004014</name>
</gene>
<organism evidence="2 3">
    <name type="scientific">Camellia sinensis</name>
    <name type="common">Tea plant</name>
    <name type="synonym">Thea sinensis</name>
    <dbReference type="NCBI Taxonomy" id="4442"/>
    <lineage>
        <taxon>Eukaryota</taxon>
        <taxon>Viridiplantae</taxon>
        <taxon>Streptophyta</taxon>
        <taxon>Embryophyta</taxon>
        <taxon>Tracheophyta</taxon>
        <taxon>Spermatophyta</taxon>
        <taxon>Magnoliopsida</taxon>
        <taxon>eudicotyledons</taxon>
        <taxon>Gunneridae</taxon>
        <taxon>Pentapetalae</taxon>
        <taxon>asterids</taxon>
        <taxon>Ericales</taxon>
        <taxon>Theaceae</taxon>
        <taxon>Camellia</taxon>
    </lineage>
</organism>
<protein>
    <recommendedName>
        <fullName evidence="1">DUF4283 domain-containing protein</fullName>
    </recommendedName>
</protein>
<evidence type="ECO:0000313" key="2">
    <source>
        <dbReference type="EMBL" id="KAF5956789.1"/>
    </source>
</evidence>
<accession>A0A7J7HVV2</accession>
<keyword evidence="3" id="KW-1185">Reference proteome</keyword>
<evidence type="ECO:0000259" key="1">
    <source>
        <dbReference type="Pfam" id="PF14111"/>
    </source>
</evidence>
<dbReference type="AlphaFoldDB" id="A0A7J7HVV2"/>
<name>A0A7J7HVV2_CAMSI</name>
<feature type="domain" description="DUF4283" evidence="1">
    <location>
        <begin position="85"/>
        <end position="165"/>
    </location>
</feature>
<dbReference type="Pfam" id="PF14111">
    <property type="entry name" value="DUF4283"/>
    <property type="match status" value="1"/>
</dbReference>
<sequence length="174" mass="20005">MSCVEGLVDVASMDSQTKAEMVKSHSSNGLGKSFSHNVISMPWSGLFKSEIAKKKVAKSLKRYLVGYENDQLQIPLEISKIRFKQWEHALVGYFINRKLYFFQVKTWAYKLWKENLEEIVTLDNGYFVFKIKDEEALKSILDAGPYYIGSKLIVIKKWHPGMTLTKNVFSSVPI</sequence>
<evidence type="ECO:0000313" key="3">
    <source>
        <dbReference type="Proteomes" id="UP000593564"/>
    </source>
</evidence>
<dbReference type="PANTHER" id="PTHR31286:SF165">
    <property type="entry name" value="DUF4283 DOMAIN-CONTAINING PROTEIN"/>
    <property type="match status" value="1"/>
</dbReference>
<proteinExistence type="predicted"/>
<dbReference type="Proteomes" id="UP000593564">
    <property type="component" value="Unassembled WGS sequence"/>
</dbReference>
<dbReference type="InterPro" id="IPR025558">
    <property type="entry name" value="DUF4283"/>
</dbReference>
<reference evidence="2 3" key="2">
    <citation type="submission" date="2020-07" db="EMBL/GenBank/DDBJ databases">
        <title>Genome assembly of wild tea tree DASZ reveals pedigree and selection history of tea varieties.</title>
        <authorList>
            <person name="Zhang W."/>
        </authorList>
    </citation>
    <scope>NUCLEOTIDE SEQUENCE [LARGE SCALE GENOMIC DNA]</scope>
    <source>
        <strain evidence="3">cv. G240</strain>
        <tissue evidence="2">Leaf</tissue>
    </source>
</reference>
<comment type="caution">
    <text evidence="2">The sequence shown here is derived from an EMBL/GenBank/DDBJ whole genome shotgun (WGS) entry which is preliminary data.</text>
</comment>
<dbReference type="InterPro" id="IPR040256">
    <property type="entry name" value="At4g02000-like"/>
</dbReference>
<reference evidence="3" key="1">
    <citation type="journal article" date="2020" name="Nat. Commun.">
        <title>Genome assembly of wild tea tree DASZ reveals pedigree and selection history of tea varieties.</title>
        <authorList>
            <person name="Zhang W."/>
            <person name="Zhang Y."/>
            <person name="Qiu H."/>
            <person name="Guo Y."/>
            <person name="Wan H."/>
            <person name="Zhang X."/>
            <person name="Scossa F."/>
            <person name="Alseekh S."/>
            <person name="Zhang Q."/>
            <person name="Wang P."/>
            <person name="Xu L."/>
            <person name="Schmidt M.H."/>
            <person name="Jia X."/>
            <person name="Li D."/>
            <person name="Zhu A."/>
            <person name="Guo F."/>
            <person name="Chen W."/>
            <person name="Ni D."/>
            <person name="Usadel B."/>
            <person name="Fernie A.R."/>
            <person name="Wen W."/>
        </authorList>
    </citation>
    <scope>NUCLEOTIDE SEQUENCE [LARGE SCALE GENOMIC DNA]</scope>
    <source>
        <strain evidence="3">cv. G240</strain>
    </source>
</reference>
<dbReference type="PANTHER" id="PTHR31286">
    <property type="entry name" value="GLYCINE-RICH CELL WALL STRUCTURAL PROTEIN 1.8-LIKE"/>
    <property type="match status" value="1"/>
</dbReference>
<dbReference type="EMBL" id="JACBKZ010000002">
    <property type="protein sequence ID" value="KAF5956789.1"/>
    <property type="molecule type" value="Genomic_DNA"/>
</dbReference>